<dbReference type="EMBL" id="JAUKVY010000036">
    <property type="protein sequence ID" value="MDO1537174.1"/>
    <property type="molecule type" value="Genomic_DNA"/>
</dbReference>
<evidence type="ECO:0000313" key="7">
    <source>
        <dbReference type="EMBL" id="MDO1537174.1"/>
    </source>
</evidence>
<dbReference type="NCBIfam" id="TIGR03506">
    <property type="entry name" value="FlgEFG_subfam"/>
    <property type="match status" value="1"/>
</dbReference>
<evidence type="ECO:0000313" key="8">
    <source>
        <dbReference type="Proteomes" id="UP001169027"/>
    </source>
</evidence>
<protein>
    <submittedName>
        <fullName evidence="7">Flagellar hook-basal body protein</fullName>
    </submittedName>
</protein>
<gene>
    <name evidence="7" type="ORF">Q2T77_33400</name>
</gene>
<feature type="domain" description="Flagellar hook protein FlgE/F/G-like D1" evidence="6">
    <location>
        <begin position="101"/>
        <end position="160"/>
    </location>
</feature>
<keyword evidence="7" id="KW-0282">Flagellum</keyword>
<proteinExistence type="inferred from homology"/>
<accession>A0ABT8SE22</accession>
<evidence type="ECO:0000256" key="4">
    <source>
        <dbReference type="RuleBase" id="RU362116"/>
    </source>
</evidence>
<evidence type="ECO:0000256" key="3">
    <source>
        <dbReference type="ARBA" id="ARBA00023143"/>
    </source>
</evidence>
<dbReference type="RefSeq" id="WP_301815453.1">
    <property type="nucleotide sequence ID" value="NZ_JAUJZH010000036.1"/>
</dbReference>
<reference evidence="7" key="1">
    <citation type="submission" date="2023-06" db="EMBL/GenBank/DDBJ databases">
        <authorList>
            <person name="Jiang Y."/>
            <person name="Liu Q."/>
        </authorList>
    </citation>
    <scope>NUCLEOTIDE SEQUENCE</scope>
    <source>
        <strain evidence="7">CGMCC 1.12090</strain>
    </source>
</reference>
<keyword evidence="8" id="KW-1185">Reference proteome</keyword>
<evidence type="ECO:0000256" key="2">
    <source>
        <dbReference type="ARBA" id="ARBA00009677"/>
    </source>
</evidence>
<dbReference type="InterPro" id="IPR037925">
    <property type="entry name" value="FlgE/F/G-like"/>
</dbReference>
<comment type="subcellular location">
    <subcellularLocation>
        <location evidence="1 4">Bacterial flagellum basal body</location>
    </subcellularLocation>
</comment>
<keyword evidence="3 4" id="KW-0975">Bacterial flagellum</keyword>
<dbReference type="PANTHER" id="PTHR30435:SF19">
    <property type="entry name" value="FLAGELLAR BASAL-BODY ROD PROTEIN FLGG"/>
    <property type="match status" value="1"/>
</dbReference>
<keyword evidence="7" id="KW-0966">Cell projection</keyword>
<dbReference type="InterPro" id="IPR053967">
    <property type="entry name" value="LlgE_F_G-like_D1"/>
</dbReference>
<organism evidence="7 8">
    <name type="scientific">Variovorax ginsengisoli</name>
    <dbReference type="NCBI Taxonomy" id="363844"/>
    <lineage>
        <taxon>Bacteria</taxon>
        <taxon>Pseudomonadati</taxon>
        <taxon>Pseudomonadota</taxon>
        <taxon>Betaproteobacteria</taxon>
        <taxon>Burkholderiales</taxon>
        <taxon>Comamonadaceae</taxon>
        <taxon>Variovorax</taxon>
    </lineage>
</organism>
<comment type="similarity">
    <text evidence="2 4">Belongs to the flagella basal body rod proteins family.</text>
</comment>
<dbReference type="Proteomes" id="UP001169027">
    <property type="component" value="Unassembled WGS sequence"/>
</dbReference>
<dbReference type="Pfam" id="PF22692">
    <property type="entry name" value="LlgE_F_G_D1"/>
    <property type="match status" value="1"/>
</dbReference>
<dbReference type="PANTHER" id="PTHR30435">
    <property type="entry name" value="FLAGELLAR PROTEIN"/>
    <property type="match status" value="1"/>
</dbReference>
<keyword evidence="7" id="KW-0969">Cilium</keyword>
<dbReference type="SUPFAM" id="SSF117143">
    <property type="entry name" value="Flagellar hook protein flgE"/>
    <property type="match status" value="1"/>
</dbReference>
<evidence type="ECO:0000259" key="6">
    <source>
        <dbReference type="Pfam" id="PF22692"/>
    </source>
</evidence>
<dbReference type="InterPro" id="IPR010930">
    <property type="entry name" value="Flg_bb/hook_C_dom"/>
</dbReference>
<comment type="caution">
    <text evidence="7">The sequence shown here is derived from an EMBL/GenBank/DDBJ whole genome shotgun (WGS) entry which is preliminary data.</text>
</comment>
<sequence>MTDVLAIGLRSMQQDMARLERISMNMANAVTPGYKREVATALPSAVGGFAAAMSSIEGAQMGLQAGPASASDASNAAGLLMIQTDARPGTLKSTGQSLDIALSGTGFFEVSTEAGLAYTRQGNFQLDARGRLVTAQGQPVMGQGGEIVLTHPNPRIDATGQVFEPTVDGRPDPVPVAQLKVVAFDDTKDLQRLGDGLLRTSLPPAQVPDGEAEVRQGFLENSNVNSMQEMAQLIVAMRHFESMQKVTLGYDEMIGSAVRKLGEQT</sequence>
<feature type="domain" description="Flagellar basal-body/hook protein C-terminal" evidence="5">
    <location>
        <begin position="215"/>
        <end position="258"/>
    </location>
</feature>
<evidence type="ECO:0000256" key="1">
    <source>
        <dbReference type="ARBA" id="ARBA00004117"/>
    </source>
</evidence>
<name>A0ABT8SE22_9BURK</name>
<evidence type="ECO:0000259" key="5">
    <source>
        <dbReference type="Pfam" id="PF06429"/>
    </source>
</evidence>
<dbReference type="Pfam" id="PF06429">
    <property type="entry name" value="Flg_bbr_C"/>
    <property type="match status" value="1"/>
</dbReference>
<dbReference type="InterPro" id="IPR020013">
    <property type="entry name" value="Flagellar_FlgE/F/G"/>
</dbReference>